<dbReference type="HOGENOM" id="CLU_020473_5_1_12"/>
<dbReference type="GO" id="GO:0016020">
    <property type="term" value="C:membrane"/>
    <property type="evidence" value="ECO:0007669"/>
    <property type="project" value="UniProtKB-SubCell"/>
</dbReference>
<dbReference type="Proteomes" id="UP000007383">
    <property type="component" value="Chromosome"/>
</dbReference>
<keyword evidence="8" id="KW-1185">Reference proteome</keyword>
<evidence type="ECO:0000259" key="6">
    <source>
        <dbReference type="PROSITE" id="PS50885"/>
    </source>
</evidence>
<dbReference type="InterPro" id="IPR050640">
    <property type="entry name" value="Bact_2-comp_sensor_kinase"/>
</dbReference>
<dbReference type="KEGG" id="sfc:Spiaf_0271"/>
<gene>
    <name evidence="7" type="ordered locus">Spiaf_0271</name>
</gene>
<keyword evidence="2" id="KW-0597">Phosphoprotein</keyword>
<dbReference type="GO" id="GO:0000155">
    <property type="term" value="F:phosphorelay sensor kinase activity"/>
    <property type="evidence" value="ECO:0007669"/>
    <property type="project" value="InterPro"/>
</dbReference>
<accession>H9UFT6</accession>
<dbReference type="InterPro" id="IPR036890">
    <property type="entry name" value="HATPase_C_sf"/>
</dbReference>
<reference evidence="8" key="1">
    <citation type="journal article" date="2013" name="Stand. Genomic Sci.">
        <title>Complete genome sequence of the halophilic bacterium Spirochaeta africana type strain (Z-7692(T)) from the alkaline Lake Magadi in the East African Rift.</title>
        <authorList>
            <person name="Liolos K."/>
            <person name="Abt B."/>
            <person name="Scheuner C."/>
            <person name="Teshima H."/>
            <person name="Held B."/>
            <person name="Lapidus A."/>
            <person name="Nolan M."/>
            <person name="Lucas S."/>
            <person name="Deshpande S."/>
            <person name="Cheng J.F."/>
            <person name="Tapia R."/>
            <person name="Goodwin L.A."/>
            <person name="Pitluck S."/>
            <person name="Pagani I."/>
            <person name="Ivanova N."/>
            <person name="Mavromatis K."/>
            <person name="Mikhailova N."/>
            <person name="Huntemann M."/>
            <person name="Pati A."/>
            <person name="Chen A."/>
            <person name="Palaniappan K."/>
            <person name="Land M."/>
            <person name="Rohde M."/>
            <person name="Tindall B.J."/>
            <person name="Detter J.C."/>
            <person name="Goker M."/>
            <person name="Bristow J."/>
            <person name="Eisen J.A."/>
            <person name="Markowitz V."/>
            <person name="Hugenholtz P."/>
            <person name="Woyke T."/>
            <person name="Klenk H.P."/>
            <person name="Kyrpides N.C."/>
        </authorList>
    </citation>
    <scope>NUCLEOTIDE SEQUENCE</scope>
    <source>
        <strain evidence="8">ATCC 700263 / DSM 8902 / Z-7692</strain>
    </source>
</reference>
<dbReference type="Pfam" id="PF00672">
    <property type="entry name" value="HAMP"/>
    <property type="match status" value="1"/>
</dbReference>
<keyword evidence="4 7" id="KW-0418">Kinase</keyword>
<evidence type="ECO:0000256" key="5">
    <source>
        <dbReference type="SAM" id="Phobius"/>
    </source>
</evidence>
<evidence type="ECO:0000313" key="8">
    <source>
        <dbReference type="Proteomes" id="UP000007383"/>
    </source>
</evidence>
<evidence type="ECO:0000256" key="1">
    <source>
        <dbReference type="ARBA" id="ARBA00004370"/>
    </source>
</evidence>
<proteinExistence type="predicted"/>
<dbReference type="EMBL" id="CP003282">
    <property type="protein sequence ID" value="AFG36379.1"/>
    <property type="molecule type" value="Genomic_DNA"/>
</dbReference>
<feature type="transmembrane region" description="Helical" evidence="5">
    <location>
        <begin position="181"/>
        <end position="202"/>
    </location>
</feature>
<keyword evidence="3" id="KW-0808">Transferase</keyword>
<dbReference type="InterPro" id="IPR003594">
    <property type="entry name" value="HATPase_dom"/>
</dbReference>
<comment type="subcellular location">
    <subcellularLocation>
        <location evidence="1">Membrane</location>
    </subcellularLocation>
</comment>
<dbReference type="eggNOG" id="COG2972">
    <property type="taxonomic scope" value="Bacteria"/>
</dbReference>
<organism evidence="7 8">
    <name type="scientific">Spirochaeta africana (strain ATCC 700263 / DSM 8902 / Z-7692)</name>
    <dbReference type="NCBI Taxonomy" id="889378"/>
    <lineage>
        <taxon>Bacteria</taxon>
        <taxon>Pseudomonadati</taxon>
        <taxon>Spirochaetota</taxon>
        <taxon>Spirochaetia</taxon>
        <taxon>Spirochaetales</taxon>
        <taxon>Spirochaetaceae</taxon>
        <taxon>Spirochaeta</taxon>
    </lineage>
</organism>
<sequence>MASLRRRSMLYLAALAIPLTLGVLVPITLIQALLNQSLQIYQRNLRFQETAELVDGLEQHLRDYLQTRSTDSLRSYLEYAEELQAAAGLFSAVAEPSVRLSGGRNLERTAHYLLDSLQDTADRAVQAKRGRSPEQYTVLYAELRVLSGLLHNTLIELSQQELSRVMRDQGRFSQEFARMQLYSFGFMLSLVLLTAVLAVIFAEKLSEPIIRLSRSALRLADGDFSARDIPLRGTTEVQQMADAFNRMKHSIQRYITELQKTAEIEKGLMEERVSNLRMKNVLKQAEMTALQSQIQPHFLFNALNTGVQLATIEDAERTSEFLDSLAQLFRETLRPLSEATTLGREIETLQTFLYIMQIRFGSSVQLHRECQTGTLTVRLPRLILQPLVENSIVHGFTEGVGNIRLSSWVEEDRAVVELSDDGVGMSDVVVERINREMSERDADIMEGLDPRIGDTGIGLRNVMYRMRLFAGTEDSFVVVPNYAGGVCIQLRVPLRGSDLGGGS</sequence>
<dbReference type="Pfam" id="PF02518">
    <property type="entry name" value="HATPase_c"/>
    <property type="match status" value="1"/>
</dbReference>
<dbReference type="STRING" id="889378.Spiaf_0271"/>
<dbReference type="Pfam" id="PF06580">
    <property type="entry name" value="His_kinase"/>
    <property type="match status" value="1"/>
</dbReference>
<name>H9UFT6_SPIAZ</name>
<dbReference type="OrthoDB" id="370211at2"/>
<feature type="domain" description="HAMP" evidence="6">
    <location>
        <begin position="203"/>
        <end position="256"/>
    </location>
</feature>
<dbReference type="PANTHER" id="PTHR34220:SF9">
    <property type="entry name" value="SIGNAL TRANSDUCTION HISTIDINE KINASE INTERNAL REGION DOMAIN-CONTAINING PROTEIN"/>
    <property type="match status" value="1"/>
</dbReference>
<dbReference type="Gene3D" id="3.30.565.10">
    <property type="entry name" value="Histidine kinase-like ATPase, C-terminal domain"/>
    <property type="match status" value="1"/>
</dbReference>
<dbReference type="Gene3D" id="6.10.340.10">
    <property type="match status" value="1"/>
</dbReference>
<dbReference type="PROSITE" id="PS50885">
    <property type="entry name" value="HAMP"/>
    <property type="match status" value="1"/>
</dbReference>
<dbReference type="InterPro" id="IPR003660">
    <property type="entry name" value="HAMP_dom"/>
</dbReference>
<evidence type="ECO:0000313" key="7">
    <source>
        <dbReference type="EMBL" id="AFG36379.1"/>
    </source>
</evidence>
<dbReference type="PATRIC" id="fig|889378.3.peg.277"/>
<dbReference type="RefSeq" id="WP_014454377.1">
    <property type="nucleotide sequence ID" value="NC_017098.1"/>
</dbReference>
<dbReference type="SMART" id="SM00304">
    <property type="entry name" value="HAMP"/>
    <property type="match status" value="1"/>
</dbReference>
<keyword evidence="5" id="KW-1133">Transmembrane helix</keyword>
<evidence type="ECO:0000256" key="2">
    <source>
        <dbReference type="ARBA" id="ARBA00022553"/>
    </source>
</evidence>
<keyword evidence="5" id="KW-0812">Transmembrane</keyword>
<dbReference type="AlphaFoldDB" id="H9UFT6"/>
<dbReference type="CDD" id="cd06225">
    <property type="entry name" value="HAMP"/>
    <property type="match status" value="1"/>
</dbReference>
<dbReference type="SUPFAM" id="SSF158472">
    <property type="entry name" value="HAMP domain-like"/>
    <property type="match status" value="1"/>
</dbReference>
<dbReference type="PANTHER" id="PTHR34220">
    <property type="entry name" value="SENSOR HISTIDINE KINASE YPDA"/>
    <property type="match status" value="1"/>
</dbReference>
<keyword evidence="5" id="KW-0472">Membrane</keyword>
<dbReference type="InterPro" id="IPR010559">
    <property type="entry name" value="Sig_transdc_His_kin_internal"/>
</dbReference>
<evidence type="ECO:0000256" key="4">
    <source>
        <dbReference type="ARBA" id="ARBA00022777"/>
    </source>
</evidence>
<protein>
    <submittedName>
        <fullName evidence="7">HAMP domain-containing protein,histidine kinase</fullName>
    </submittedName>
</protein>
<evidence type="ECO:0000256" key="3">
    <source>
        <dbReference type="ARBA" id="ARBA00022679"/>
    </source>
</evidence>
<dbReference type="SUPFAM" id="SSF55874">
    <property type="entry name" value="ATPase domain of HSP90 chaperone/DNA topoisomerase II/histidine kinase"/>
    <property type="match status" value="1"/>
</dbReference>